<dbReference type="Proteomes" id="UP000469185">
    <property type="component" value="Unassembled WGS sequence"/>
</dbReference>
<keyword evidence="5" id="KW-0547">Nucleotide-binding</keyword>
<protein>
    <submittedName>
        <fullName evidence="10">ABC transporter ATP-binding protein</fullName>
    </submittedName>
</protein>
<comment type="caution">
    <text evidence="10">The sequence shown here is derived from an EMBL/GenBank/DDBJ whole genome shotgun (WGS) entry which is preliminary data.</text>
</comment>
<evidence type="ECO:0000256" key="2">
    <source>
        <dbReference type="ARBA" id="ARBA00005417"/>
    </source>
</evidence>
<dbReference type="InterPro" id="IPR050388">
    <property type="entry name" value="ABC_Ni/Peptide_Import"/>
</dbReference>
<dbReference type="SMART" id="SM00382">
    <property type="entry name" value="AAA"/>
    <property type="match status" value="1"/>
</dbReference>
<dbReference type="GO" id="GO:0016887">
    <property type="term" value="F:ATP hydrolysis activity"/>
    <property type="evidence" value="ECO:0007669"/>
    <property type="project" value="InterPro"/>
</dbReference>
<dbReference type="PANTHER" id="PTHR43297">
    <property type="entry name" value="OLIGOPEPTIDE TRANSPORT ATP-BINDING PROTEIN APPD"/>
    <property type="match status" value="1"/>
</dbReference>
<dbReference type="EMBL" id="JAAGOB010000013">
    <property type="protein sequence ID" value="NED97653.1"/>
    <property type="molecule type" value="Genomic_DNA"/>
</dbReference>
<evidence type="ECO:0000259" key="9">
    <source>
        <dbReference type="PROSITE" id="PS50893"/>
    </source>
</evidence>
<dbReference type="GO" id="GO:0005524">
    <property type="term" value="F:ATP binding"/>
    <property type="evidence" value="ECO:0007669"/>
    <property type="project" value="UniProtKB-KW"/>
</dbReference>
<evidence type="ECO:0000256" key="3">
    <source>
        <dbReference type="ARBA" id="ARBA00022448"/>
    </source>
</evidence>
<dbReference type="Gene3D" id="3.40.50.300">
    <property type="entry name" value="P-loop containing nucleotide triphosphate hydrolases"/>
    <property type="match status" value="1"/>
</dbReference>
<evidence type="ECO:0000313" key="11">
    <source>
        <dbReference type="Proteomes" id="UP000469185"/>
    </source>
</evidence>
<dbReference type="SUPFAM" id="SSF52540">
    <property type="entry name" value="P-loop containing nucleoside triphosphate hydrolases"/>
    <property type="match status" value="1"/>
</dbReference>
<proteinExistence type="inferred from homology"/>
<evidence type="ECO:0000256" key="1">
    <source>
        <dbReference type="ARBA" id="ARBA00004202"/>
    </source>
</evidence>
<dbReference type="InterPro" id="IPR003593">
    <property type="entry name" value="AAA+_ATPase"/>
</dbReference>
<dbReference type="PANTHER" id="PTHR43297:SF2">
    <property type="entry name" value="DIPEPTIDE TRANSPORT ATP-BINDING PROTEIN DPPD"/>
    <property type="match status" value="1"/>
</dbReference>
<dbReference type="GO" id="GO:0005886">
    <property type="term" value="C:plasma membrane"/>
    <property type="evidence" value="ECO:0007669"/>
    <property type="project" value="UniProtKB-SubCell"/>
</dbReference>
<dbReference type="Pfam" id="PF00005">
    <property type="entry name" value="ABC_tran"/>
    <property type="match status" value="1"/>
</dbReference>
<dbReference type="InterPro" id="IPR003439">
    <property type="entry name" value="ABC_transporter-like_ATP-bd"/>
</dbReference>
<accession>A0A6N9YRK2</accession>
<dbReference type="InterPro" id="IPR013563">
    <property type="entry name" value="Oligopep_ABC_C"/>
</dbReference>
<name>A0A6N9YRK2_9ACTN</name>
<dbReference type="GO" id="GO:0015833">
    <property type="term" value="P:peptide transport"/>
    <property type="evidence" value="ECO:0007669"/>
    <property type="project" value="InterPro"/>
</dbReference>
<dbReference type="RefSeq" id="WP_163820448.1">
    <property type="nucleotide sequence ID" value="NZ_JAAGOB010000013.1"/>
</dbReference>
<reference evidence="10 11" key="1">
    <citation type="submission" date="2020-02" db="EMBL/GenBank/DDBJ databases">
        <authorList>
            <person name="Li X.-J."/>
            <person name="Feng X.-M."/>
        </authorList>
    </citation>
    <scope>NUCLEOTIDE SEQUENCE [LARGE SCALE GENOMIC DNA]</scope>
    <source>
        <strain evidence="10 11">CGMCC 4.7225</strain>
    </source>
</reference>
<dbReference type="CDD" id="cd03257">
    <property type="entry name" value="ABC_NikE_OppD_transporters"/>
    <property type="match status" value="1"/>
</dbReference>
<dbReference type="AlphaFoldDB" id="A0A6N9YRK2"/>
<dbReference type="PROSITE" id="PS50893">
    <property type="entry name" value="ABC_TRANSPORTER_2"/>
    <property type="match status" value="1"/>
</dbReference>
<evidence type="ECO:0000313" key="10">
    <source>
        <dbReference type="EMBL" id="NED97653.1"/>
    </source>
</evidence>
<dbReference type="NCBIfam" id="TIGR01727">
    <property type="entry name" value="oligo_HPY"/>
    <property type="match status" value="1"/>
</dbReference>
<feature type="region of interest" description="Disordered" evidence="8">
    <location>
        <begin position="337"/>
        <end position="380"/>
    </location>
</feature>
<evidence type="ECO:0000256" key="5">
    <source>
        <dbReference type="ARBA" id="ARBA00022741"/>
    </source>
</evidence>
<evidence type="ECO:0000256" key="4">
    <source>
        <dbReference type="ARBA" id="ARBA00022475"/>
    </source>
</evidence>
<comment type="similarity">
    <text evidence="2">Belongs to the ABC transporter superfamily.</text>
</comment>
<evidence type="ECO:0000256" key="7">
    <source>
        <dbReference type="ARBA" id="ARBA00023136"/>
    </source>
</evidence>
<organism evidence="10 11">
    <name type="scientific">Phytoactinopolyspora alkaliphila</name>
    <dbReference type="NCBI Taxonomy" id="1783498"/>
    <lineage>
        <taxon>Bacteria</taxon>
        <taxon>Bacillati</taxon>
        <taxon>Actinomycetota</taxon>
        <taxon>Actinomycetes</taxon>
        <taxon>Jiangellales</taxon>
        <taxon>Jiangellaceae</taxon>
        <taxon>Phytoactinopolyspora</taxon>
    </lineage>
</organism>
<feature type="domain" description="ABC transporter" evidence="9">
    <location>
        <begin position="15"/>
        <end position="265"/>
    </location>
</feature>
<keyword evidence="7" id="KW-0472">Membrane</keyword>
<keyword evidence="11" id="KW-1185">Reference proteome</keyword>
<gene>
    <name evidence="10" type="ORF">G1H11_20345</name>
</gene>
<evidence type="ECO:0000256" key="8">
    <source>
        <dbReference type="SAM" id="MobiDB-lite"/>
    </source>
</evidence>
<evidence type="ECO:0000256" key="6">
    <source>
        <dbReference type="ARBA" id="ARBA00022840"/>
    </source>
</evidence>
<comment type="subcellular location">
    <subcellularLocation>
        <location evidence="1">Cell membrane</location>
        <topology evidence="1">Peripheral membrane protein</topology>
    </subcellularLocation>
</comment>
<keyword evidence="4" id="KW-1003">Cell membrane</keyword>
<dbReference type="Pfam" id="PF08352">
    <property type="entry name" value="oligo_HPY"/>
    <property type="match status" value="1"/>
</dbReference>
<keyword evidence="3" id="KW-0813">Transport</keyword>
<dbReference type="InterPro" id="IPR027417">
    <property type="entry name" value="P-loop_NTPase"/>
</dbReference>
<keyword evidence="6 10" id="KW-0067">ATP-binding</keyword>
<sequence length="380" mass="40210">MTLTTPMSPDGPPSVRIRDLTVVYRTAAGELPAVRDVSMDLAPGTVTGLVGESGSGKSTLALSLLNAVQPPGRISAGSVDIGGLGDVVQLRGDKLRQARGGQIGYVFQAAQNSLNPLKTVGKQLLDLGRSHDVKDLRALVAEARDLLARMGLDGARVLDSYQHELSGGMRQRVGIMLALVLNAHVVVLDEPTTALDMITQANILEIIREIHAERGLTTLVITHDIGVVAEVADEIAVMYGGRLVEQGPVRAVLGDPHHPYTRGLIQAIPRLTGDIDEAQALPGRPPTLTTIPDQGCVFRSRCALRMDVCDTVDPLFQSTGDRMVACHAVAPAATFTTTTSESEREMTPSRAWSGIGSGRREPAADGDGVVARETNEGDSA</sequence>